<dbReference type="Pfam" id="PF08310">
    <property type="entry name" value="LGFP"/>
    <property type="match status" value="1"/>
</dbReference>
<name>A0A4Y9F547_9MICC</name>
<reference evidence="1 2" key="1">
    <citation type="submission" date="2019-03" db="EMBL/GenBank/DDBJ databases">
        <title>Diversity of the mouse oral microbiome.</title>
        <authorList>
            <person name="Joseph S."/>
            <person name="Aduse-Opoku J."/>
            <person name="Curtis M."/>
            <person name="Wade W."/>
            <person name="Hashim A."/>
        </authorList>
    </citation>
    <scope>NUCLEOTIDE SEQUENCE [LARGE SCALE GENOMIC DNA]</scope>
    <source>
        <strain evidence="2">irhom_31</strain>
    </source>
</reference>
<proteinExistence type="predicted"/>
<dbReference type="AlphaFoldDB" id="A0A4Y9F547"/>
<dbReference type="STRING" id="85336.A7979_10445"/>
<dbReference type="InterPro" id="IPR013207">
    <property type="entry name" value="LGFP"/>
</dbReference>
<comment type="caution">
    <text evidence="1">The sequence shown here is derived from an EMBL/GenBank/DDBJ whole genome shotgun (WGS) entry which is preliminary data.</text>
</comment>
<gene>
    <name evidence="1" type="ORF">E4U03_05900</name>
</gene>
<sequence>MPGAPRNATPATVVNASLAWPSDTCPAPLDAAIKGAYSRGIMGGPDRLGFSSTSEIALSGGGVVQFFRKGGSLTAIYWHPVHGTRSVSGTGAFYHYWLANGYVSRLGYPVTDEHLGQTDVCTCGFRPALT</sequence>
<dbReference type="EMBL" id="SPQC01000017">
    <property type="protein sequence ID" value="TFU22417.1"/>
    <property type="molecule type" value="Genomic_DNA"/>
</dbReference>
<evidence type="ECO:0000313" key="2">
    <source>
        <dbReference type="Proteomes" id="UP000297951"/>
    </source>
</evidence>
<dbReference type="OrthoDB" id="4853485at2"/>
<evidence type="ECO:0000313" key="1">
    <source>
        <dbReference type="EMBL" id="TFU22417.1"/>
    </source>
</evidence>
<dbReference type="Proteomes" id="UP000297951">
    <property type="component" value="Unassembled WGS sequence"/>
</dbReference>
<protein>
    <submittedName>
        <fullName evidence="1">Uncharacterized protein</fullName>
    </submittedName>
</protein>
<accession>A0A4Y9F547</accession>
<dbReference type="RefSeq" id="WP_135012400.1">
    <property type="nucleotide sequence ID" value="NZ_JADGLK010000017.1"/>
</dbReference>
<organism evidence="1 2">
    <name type="scientific">Rothia nasimurium</name>
    <dbReference type="NCBI Taxonomy" id="85336"/>
    <lineage>
        <taxon>Bacteria</taxon>
        <taxon>Bacillati</taxon>
        <taxon>Actinomycetota</taxon>
        <taxon>Actinomycetes</taxon>
        <taxon>Micrococcales</taxon>
        <taxon>Micrococcaceae</taxon>
        <taxon>Rothia</taxon>
    </lineage>
</organism>